<sequence length="149" mass="16760">MKKYLVRLPLLATFTLLQACSNADSVDIANRTGLPCKDKPNCVSTSDERAEYHLAVFDLSEAGSSNWQQIEEIALALPGARLGARSQQYIRVECVSSVFKFVDDFEIHQVGSKLQVRSESRTGYSDFGVNRERADTFREQLRQAKLLID</sequence>
<dbReference type="RefSeq" id="WP_084711744.1">
    <property type="nucleotide sequence ID" value="NZ_AP024852.1"/>
</dbReference>
<dbReference type="OrthoDB" id="9793534at2"/>
<evidence type="ECO:0000313" key="2">
    <source>
        <dbReference type="EMBL" id="PSW24020.1"/>
    </source>
</evidence>
<keyword evidence="3" id="KW-1185">Reference proteome</keyword>
<reference evidence="2 3" key="1">
    <citation type="submission" date="2018-01" db="EMBL/GenBank/DDBJ databases">
        <title>Whole genome sequencing of Histamine producing bacteria.</title>
        <authorList>
            <person name="Butler K."/>
        </authorList>
    </citation>
    <scope>NUCLEOTIDE SEQUENCE [LARGE SCALE GENOMIC DNA]</scope>
    <source>
        <strain evidence="2 3">DSM 24669</strain>
    </source>
</reference>
<dbReference type="InterPro" id="IPR010865">
    <property type="entry name" value="DUF1499"/>
</dbReference>
<gene>
    <name evidence="2" type="ORF">C9I94_11800</name>
</gene>
<dbReference type="PANTHER" id="PTHR34801:SF6">
    <property type="entry name" value="SLL1620 PROTEIN"/>
    <property type="match status" value="1"/>
</dbReference>
<dbReference type="EMBL" id="PYLZ01000006">
    <property type="protein sequence ID" value="PSW24020.1"/>
    <property type="molecule type" value="Genomic_DNA"/>
</dbReference>
<evidence type="ECO:0000256" key="1">
    <source>
        <dbReference type="SAM" id="SignalP"/>
    </source>
</evidence>
<dbReference type="PANTHER" id="PTHR34801">
    <property type="entry name" value="EXPRESSED PROTEIN"/>
    <property type="match status" value="1"/>
</dbReference>
<dbReference type="Proteomes" id="UP000240481">
    <property type="component" value="Unassembled WGS sequence"/>
</dbReference>
<evidence type="ECO:0000313" key="3">
    <source>
        <dbReference type="Proteomes" id="UP000240481"/>
    </source>
</evidence>
<comment type="caution">
    <text evidence="2">The sequence shown here is derived from an EMBL/GenBank/DDBJ whole genome shotgun (WGS) entry which is preliminary data.</text>
</comment>
<name>A0A0J8VE02_9GAMM</name>
<dbReference type="PIRSF" id="PIRSF026426">
    <property type="entry name" value="DUF1499"/>
    <property type="match status" value="1"/>
</dbReference>
<protein>
    <submittedName>
        <fullName evidence="2">DUF1499 domain-containing protein</fullName>
    </submittedName>
</protein>
<proteinExistence type="predicted"/>
<dbReference type="Pfam" id="PF07386">
    <property type="entry name" value="DUF1499"/>
    <property type="match status" value="1"/>
</dbReference>
<organism evidence="2 3">
    <name type="scientific">Photobacterium swingsii</name>
    <dbReference type="NCBI Taxonomy" id="680026"/>
    <lineage>
        <taxon>Bacteria</taxon>
        <taxon>Pseudomonadati</taxon>
        <taxon>Pseudomonadota</taxon>
        <taxon>Gammaproteobacteria</taxon>
        <taxon>Vibrionales</taxon>
        <taxon>Vibrionaceae</taxon>
        <taxon>Photobacterium</taxon>
    </lineage>
</organism>
<dbReference type="STRING" id="680026.AB733_07475"/>
<feature type="signal peptide" evidence="1">
    <location>
        <begin position="1"/>
        <end position="19"/>
    </location>
</feature>
<feature type="chain" id="PRO_5030009138" evidence="1">
    <location>
        <begin position="20"/>
        <end position="149"/>
    </location>
</feature>
<dbReference type="PROSITE" id="PS51257">
    <property type="entry name" value="PROKAR_LIPOPROTEIN"/>
    <property type="match status" value="1"/>
</dbReference>
<dbReference type="AlphaFoldDB" id="A0A0J8VE02"/>
<keyword evidence="1" id="KW-0732">Signal</keyword>
<accession>A0A0J8VE02</accession>